<keyword evidence="4 8" id="KW-0812">Transmembrane</keyword>
<feature type="transmembrane region" description="Helical" evidence="8">
    <location>
        <begin position="97"/>
        <end position="115"/>
    </location>
</feature>
<comment type="subcellular location">
    <subcellularLocation>
        <location evidence="1">Membrane</location>
        <topology evidence="1">Multi-pass membrane protein</topology>
    </subcellularLocation>
</comment>
<dbReference type="GO" id="GO:0005886">
    <property type="term" value="C:plasma membrane"/>
    <property type="evidence" value="ECO:0007669"/>
    <property type="project" value="TreeGrafter"/>
</dbReference>
<dbReference type="Pfam" id="PF00939">
    <property type="entry name" value="Na_sulph_symp"/>
    <property type="match status" value="1"/>
</dbReference>
<accession>A0A926F1E3</accession>
<feature type="transmembrane region" description="Helical" evidence="8">
    <location>
        <begin position="463"/>
        <end position="489"/>
    </location>
</feature>
<keyword evidence="10" id="KW-1185">Reference proteome</keyword>
<keyword evidence="5 8" id="KW-1133">Transmembrane helix</keyword>
<protein>
    <recommendedName>
        <fullName evidence="3">Sodium-dependent dicarboxylate transporter SdcS</fullName>
    </recommendedName>
    <alternativeName>
        <fullName evidence="7">Na(+)/dicarboxylate symporter</fullName>
    </alternativeName>
</protein>
<evidence type="ECO:0000256" key="3">
    <source>
        <dbReference type="ARBA" id="ARBA00020150"/>
    </source>
</evidence>
<name>A0A926F1E3_9FIRM</name>
<dbReference type="InterPro" id="IPR001898">
    <property type="entry name" value="SLC13A/DASS"/>
</dbReference>
<dbReference type="RefSeq" id="WP_249322950.1">
    <property type="nucleotide sequence ID" value="NZ_JACRTK010000001.1"/>
</dbReference>
<feature type="transmembrane region" description="Helical" evidence="8">
    <location>
        <begin position="20"/>
        <end position="38"/>
    </location>
</feature>
<evidence type="ECO:0000256" key="5">
    <source>
        <dbReference type="ARBA" id="ARBA00022989"/>
    </source>
</evidence>
<dbReference type="CDD" id="cd01115">
    <property type="entry name" value="SLC13_permease"/>
    <property type="match status" value="1"/>
</dbReference>
<sequence length="491" mass="52950">MGKVESKEKENAGKFKVRKIGLIVGVVIFLILLMMPTPTGLSELGQKVLAVSVLMIIFWMTEAIPIPMTALLPILLYPIVGITGAKGQNEISLFTHYAYPTVYLVLGVSFLASAMQRWGLHRRMALWIVLKVGSKPSKIILGFILSTAVVSMWMSNTTATAMMLPVAASIIASMGNQVTDGFKKALVLSIPYAATLGGLATVIGTTTNPTGIGIIQQTLGIEINFMEWLKIGLPFTVVMLPVMWIYLRKFYKTDNMKEIEINTVKEEYKSLGPMNKGEKLTSVVFCVSVLLWVTRALWKDYIPFATDETIAIAIAISTMIIPVDYKNGVYLLEGKHALAEAPWGTMLLLGGSMVMGNAFTDAGVAEWIASNLGILSTMPEIVIIIAVGLVTAVLTEVTTNAVVVASFLPVLAGIAKGIGMDPLQLMLTCMIASNFAFMLPPATPPNAIAYSTGAVEVSDLMKAGFGLKLIGLIVFPIIMYFVTFGMFGVGI</sequence>
<feature type="transmembrane region" description="Helical" evidence="8">
    <location>
        <begin position="68"/>
        <end position="85"/>
    </location>
</feature>
<feature type="transmembrane region" description="Helical" evidence="8">
    <location>
        <begin position="304"/>
        <end position="325"/>
    </location>
</feature>
<evidence type="ECO:0000256" key="4">
    <source>
        <dbReference type="ARBA" id="ARBA00022692"/>
    </source>
</evidence>
<dbReference type="Proteomes" id="UP000601522">
    <property type="component" value="Unassembled WGS sequence"/>
</dbReference>
<feature type="transmembrane region" description="Helical" evidence="8">
    <location>
        <begin position="225"/>
        <end position="247"/>
    </location>
</feature>
<comment type="similarity">
    <text evidence="2">Belongs to the SLC13A/DASS transporter (TC 2.A.47) family. NADC subfamily.</text>
</comment>
<dbReference type="EMBL" id="JACRTK010000001">
    <property type="protein sequence ID" value="MBC8590124.1"/>
    <property type="molecule type" value="Genomic_DNA"/>
</dbReference>
<dbReference type="NCBIfam" id="TIGR00785">
    <property type="entry name" value="dass"/>
    <property type="match status" value="1"/>
</dbReference>
<evidence type="ECO:0000256" key="6">
    <source>
        <dbReference type="ARBA" id="ARBA00023136"/>
    </source>
</evidence>
<reference evidence="9 10" key="1">
    <citation type="submission" date="2020-08" db="EMBL/GenBank/DDBJ databases">
        <title>Genome public.</title>
        <authorList>
            <person name="Liu C."/>
            <person name="Sun Q."/>
        </authorList>
    </citation>
    <scope>NUCLEOTIDE SEQUENCE [LARGE SCALE GENOMIC DNA]</scope>
    <source>
        <strain evidence="9 10">NSJ-26</strain>
    </source>
</reference>
<dbReference type="GO" id="GO:0008514">
    <property type="term" value="F:organic anion transmembrane transporter activity"/>
    <property type="evidence" value="ECO:0007669"/>
    <property type="project" value="UniProtKB-ARBA"/>
</dbReference>
<keyword evidence="6 8" id="KW-0472">Membrane</keyword>
<feature type="transmembrane region" description="Helical" evidence="8">
    <location>
        <begin position="160"/>
        <end position="178"/>
    </location>
</feature>
<feature type="transmembrane region" description="Helical" evidence="8">
    <location>
        <begin position="346"/>
        <end position="369"/>
    </location>
</feature>
<evidence type="ECO:0000256" key="1">
    <source>
        <dbReference type="ARBA" id="ARBA00004141"/>
    </source>
</evidence>
<feature type="transmembrane region" description="Helical" evidence="8">
    <location>
        <begin position="185"/>
        <end position="205"/>
    </location>
</feature>
<proteinExistence type="inferred from homology"/>
<dbReference type="PANTHER" id="PTHR10283:SF82">
    <property type="entry name" value="SOLUTE CARRIER FAMILY 13 MEMBER 2"/>
    <property type="match status" value="1"/>
</dbReference>
<evidence type="ECO:0000313" key="9">
    <source>
        <dbReference type="EMBL" id="MBC8590124.1"/>
    </source>
</evidence>
<dbReference type="GO" id="GO:1905039">
    <property type="term" value="P:carboxylic acid transmembrane transport"/>
    <property type="evidence" value="ECO:0007669"/>
    <property type="project" value="UniProtKB-ARBA"/>
</dbReference>
<organism evidence="9 10">
    <name type="scientific">Wansuia hejianensis</name>
    <dbReference type="NCBI Taxonomy" id="2763667"/>
    <lineage>
        <taxon>Bacteria</taxon>
        <taxon>Bacillati</taxon>
        <taxon>Bacillota</taxon>
        <taxon>Clostridia</taxon>
        <taxon>Lachnospirales</taxon>
        <taxon>Lachnospiraceae</taxon>
        <taxon>Wansuia</taxon>
    </lineage>
</organism>
<evidence type="ECO:0000256" key="7">
    <source>
        <dbReference type="ARBA" id="ARBA00031174"/>
    </source>
</evidence>
<feature type="transmembrane region" description="Helical" evidence="8">
    <location>
        <begin position="381"/>
        <end position="411"/>
    </location>
</feature>
<evidence type="ECO:0000313" key="10">
    <source>
        <dbReference type="Proteomes" id="UP000601522"/>
    </source>
</evidence>
<evidence type="ECO:0000256" key="8">
    <source>
        <dbReference type="SAM" id="Phobius"/>
    </source>
</evidence>
<dbReference type="AlphaFoldDB" id="A0A926F1E3"/>
<dbReference type="PANTHER" id="PTHR10283">
    <property type="entry name" value="SOLUTE CARRIER FAMILY 13 MEMBER"/>
    <property type="match status" value="1"/>
</dbReference>
<evidence type="ECO:0000256" key="2">
    <source>
        <dbReference type="ARBA" id="ARBA00006772"/>
    </source>
</evidence>
<gene>
    <name evidence="9" type="ORF">H8689_03090</name>
</gene>
<comment type="caution">
    <text evidence="9">The sequence shown here is derived from an EMBL/GenBank/DDBJ whole genome shotgun (WGS) entry which is preliminary data.</text>
</comment>